<reference evidence="4 5" key="1">
    <citation type="submission" date="2018-10" db="EMBL/GenBank/DDBJ databases">
        <title>Comparative functional genomics of the obligate endosymbiont Buchnera aphidicola.</title>
        <authorList>
            <person name="Chong R.A."/>
        </authorList>
    </citation>
    <scope>NUCLEOTIDE SEQUENCE [LARGE SCALE GENOMIC DNA]</scope>
    <source>
        <strain evidence="4 5">Tma</strain>
    </source>
</reference>
<name>A0A4D6YN13_9GAMM</name>
<dbReference type="HAMAP" id="MF_00385">
    <property type="entry name" value="Ribosomal_bS16"/>
    <property type="match status" value="1"/>
</dbReference>
<evidence type="ECO:0000256" key="3">
    <source>
        <dbReference type="HAMAP-Rule" id="MF_00385"/>
    </source>
</evidence>
<dbReference type="SUPFAM" id="SSF54565">
    <property type="entry name" value="Ribosomal protein S16"/>
    <property type="match status" value="1"/>
</dbReference>
<evidence type="ECO:0000313" key="5">
    <source>
        <dbReference type="Proteomes" id="UP000298603"/>
    </source>
</evidence>
<keyword evidence="5" id="KW-1185">Reference proteome</keyword>
<dbReference type="Gene3D" id="3.30.1320.10">
    <property type="match status" value="1"/>
</dbReference>
<evidence type="ECO:0000256" key="1">
    <source>
        <dbReference type="ARBA" id="ARBA00022980"/>
    </source>
</evidence>
<evidence type="ECO:0000313" key="4">
    <source>
        <dbReference type="EMBL" id="QCI27258.1"/>
    </source>
</evidence>
<accession>A0A4D6YN13</accession>
<dbReference type="NCBIfam" id="TIGR00002">
    <property type="entry name" value="S16"/>
    <property type="match status" value="1"/>
</dbReference>
<proteinExistence type="inferred from homology"/>
<dbReference type="GO" id="GO:0003735">
    <property type="term" value="F:structural constituent of ribosome"/>
    <property type="evidence" value="ECO:0007669"/>
    <property type="project" value="InterPro"/>
</dbReference>
<sequence length="83" mass="9832">MVKIRLSLKGSKKNPFYKIIVADSRSPRDGKFIEQIGFFNPKINHSNQKMYLNIERMNYWINNGALLTKKTKHLIKRIIKQNI</sequence>
<dbReference type="AlphaFoldDB" id="A0A4D6YN13"/>
<gene>
    <name evidence="3" type="primary">rpsP</name>
    <name evidence="4" type="ORF">D9V81_01360</name>
</gene>
<comment type="similarity">
    <text evidence="3">Belongs to the bacterial ribosomal protein bS16 family.</text>
</comment>
<dbReference type="EMBL" id="CP032996">
    <property type="protein sequence ID" value="QCI27258.1"/>
    <property type="molecule type" value="Genomic_DNA"/>
</dbReference>
<dbReference type="InterPro" id="IPR023803">
    <property type="entry name" value="Ribosomal_bS16_dom_sf"/>
</dbReference>
<dbReference type="RefSeq" id="WP_187306082.1">
    <property type="nucleotide sequence ID" value="NZ_CP032996.1"/>
</dbReference>
<dbReference type="GO" id="GO:0006412">
    <property type="term" value="P:translation"/>
    <property type="evidence" value="ECO:0007669"/>
    <property type="project" value="UniProtKB-UniRule"/>
</dbReference>
<dbReference type="GO" id="GO:0015935">
    <property type="term" value="C:small ribosomal subunit"/>
    <property type="evidence" value="ECO:0007669"/>
    <property type="project" value="TreeGrafter"/>
</dbReference>
<evidence type="ECO:0000256" key="2">
    <source>
        <dbReference type="ARBA" id="ARBA00023274"/>
    </source>
</evidence>
<organism evidence="4 5">
    <name type="scientific">Buchnera aphidicola</name>
    <name type="common">Therioaphis trifolii</name>
    <dbReference type="NCBI Taxonomy" id="1241884"/>
    <lineage>
        <taxon>Bacteria</taxon>
        <taxon>Pseudomonadati</taxon>
        <taxon>Pseudomonadota</taxon>
        <taxon>Gammaproteobacteria</taxon>
        <taxon>Enterobacterales</taxon>
        <taxon>Erwiniaceae</taxon>
        <taxon>Buchnera</taxon>
    </lineage>
</organism>
<keyword evidence="1 3" id="KW-0689">Ribosomal protein</keyword>
<dbReference type="PANTHER" id="PTHR12919:SF20">
    <property type="entry name" value="SMALL RIBOSOMAL SUBUNIT PROTEIN BS16M"/>
    <property type="match status" value="1"/>
</dbReference>
<keyword evidence="2 3" id="KW-0687">Ribonucleoprotein</keyword>
<dbReference type="Proteomes" id="UP000298603">
    <property type="component" value="Chromosome"/>
</dbReference>
<protein>
    <recommendedName>
        <fullName evidence="3">Small ribosomal subunit protein bS16</fullName>
    </recommendedName>
</protein>
<dbReference type="PANTHER" id="PTHR12919">
    <property type="entry name" value="30S RIBOSOMAL PROTEIN S16"/>
    <property type="match status" value="1"/>
</dbReference>
<dbReference type="InterPro" id="IPR000307">
    <property type="entry name" value="Ribosomal_bS16"/>
</dbReference>
<dbReference type="Pfam" id="PF00886">
    <property type="entry name" value="Ribosomal_S16"/>
    <property type="match status" value="1"/>
</dbReference>
<dbReference type="GO" id="GO:0005737">
    <property type="term" value="C:cytoplasm"/>
    <property type="evidence" value="ECO:0007669"/>
    <property type="project" value="UniProtKB-ARBA"/>
</dbReference>